<protein>
    <recommendedName>
        <fullName evidence="3">BTB domain-containing protein</fullName>
    </recommendedName>
</protein>
<accession>A0AAD7MVC4</accession>
<dbReference type="Proteomes" id="UP001215280">
    <property type="component" value="Unassembled WGS sequence"/>
</dbReference>
<evidence type="ECO:0008006" key="3">
    <source>
        <dbReference type="Google" id="ProtNLM"/>
    </source>
</evidence>
<dbReference type="AlphaFoldDB" id="A0AAD7MVC4"/>
<gene>
    <name evidence="1" type="ORF">DFH07DRAFT_686055</name>
</gene>
<comment type="caution">
    <text evidence="1">The sequence shown here is derived from an EMBL/GenBank/DDBJ whole genome shotgun (WGS) entry which is preliminary data.</text>
</comment>
<organism evidence="1 2">
    <name type="scientific">Mycena maculata</name>
    <dbReference type="NCBI Taxonomy" id="230809"/>
    <lineage>
        <taxon>Eukaryota</taxon>
        <taxon>Fungi</taxon>
        <taxon>Dikarya</taxon>
        <taxon>Basidiomycota</taxon>
        <taxon>Agaricomycotina</taxon>
        <taxon>Agaricomycetes</taxon>
        <taxon>Agaricomycetidae</taxon>
        <taxon>Agaricales</taxon>
        <taxon>Marasmiineae</taxon>
        <taxon>Mycenaceae</taxon>
        <taxon>Mycena</taxon>
    </lineage>
</organism>
<proteinExistence type="predicted"/>
<reference evidence="1" key="1">
    <citation type="submission" date="2023-03" db="EMBL/GenBank/DDBJ databases">
        <title>Massive genome expansion in bonnet fungi (Mycena s.s.) driven by repeated elements and novel gene families across ecological guilds.</title>
        <authorList>
            <consortium name="Lawrence Berkeley National Laboratory"/>
            <person name="Harder C.B."/>
            <person name="Miyauchi S."/>
            <person name="Viragh M."/>
            <person name="Kuo A."/>
            <person name="Thoen E."/>
            <person name="Andreopoulos B."/>
            <person name="Lu D."/>
            <person name="Skrede I."/>
            <person name="Drula E."/>
            <person name="Henrissat B."/>
            <person name="Morin E."/>
            <person name="Kohler A."/>
            <person name="Barry K."/>
            <person name="LaButti K."/>
            <person name="Morin E."/>
            <person name="Salamov A."/>
            <person name="Lipzen A."/>
            <person name="Mereny Z."/>
            <person name="Hegedus B."/>
            <person name="Baldrian P."/>
            <person name="Stursova M."/>
            <person name="Weitz H."/>
            <person name="Taylor A."/>
            <person name="Grigoriev I.V."/>
            <person name="Nagy L.G."/>
            <person name="Martin F."/>
            <person name="Kauserud H."/>
        </authorList>
    </citation>
    <scope>NUCLEOTIDE SEQUENCE</scope>
    <source>
        <strain evidence="1">CBHHK188m</strain>
    </source>
</reference>
<feature type="non-terminal residue" evidence="1">
    <location>
        <position position="171"/>
    </location>
</feature>
<evidence type="ECO:0000313" key="1">
    <source>
        <dbReference type="EMBL" id="KAJ7732234.1"/>
    </source>
</evidence>
<keyword evidence="2" id="KW-1185">Reference proteome</keyword>
<evidence type="ECO:0000313" key="2">
    <source>
        <dbReference type="Proteomes" id="UP001215280"/>
    </source>
</evidence>
<sequence length="171" mass="19496">GELICLQVERVIYHIHLTQLIRLSDVMNDIFGIPDGKLATDPLREGSELYPLYLEGVEKQEWEDFLAWVYRAEFVPVKSDVHRERLYLSLLKLSARWEISSGVAYAIDALEKLNLPAVRQLELARMYTLGDWVQPAVKVILASPLSKLGDGELSQLGLKVYSLLVRAKEKM</sequence>
<dbReference type="EMBL" id="JARJLG010000177">
    <property type="protein sequence ID" value="KAJ7732234.1"/>
    <property type="molecule type" value="Genomic_DNA"/>
</dbReference>
<feature type="non-terminal residue" evidence="1">
    <location>
        <position position="1"/>
    </location>
</feature>
<name>A0AAD7MVC4_9AGAR</name>